<name>A7S313_NEMVE</name>
<dbReference type="SUPFAM" id="SSF57603">
    <property type="entry name" value="FnI-like domain"/>
    <property type="match status" value="1"/>
</dbReference>
<evidence type="ECO:0000256" key="1">
    <source>
        <dbReference type="ARBA" id="ARBA00023157"/>
    </source>
</evidence>
<dbReference type="OMA" id="ENIACAG"/>
<dbReference type="CDD" id="cd19941">
    <property type="entry name" value="TIL"/>
    <property type="match status" value="1"/>
</dbReference>
<dbReference type="Proteomes" id="UP000001593">
    <property type="component" value="Unassembled WGS sequence"/>
</dbReference>
<accession>A7S313</accession>
<dbReference type="Pfam" id="PF08742">
    <property type="entry name" value="C8"/>
    <property type="match status" value="1"/>
</dbReference>
<dbReference type="SMART" id="SM00216">
    <property type="entry name" value="VWD"/>
    <property type="match status" value="1"/>
</dbReference>
<dbReference type="PANTHER" id="PTHR11339:SF386">
    <property type="entry name" value="HEMOLECTIN, ISOFORM A"/>
    <property type="match status" value="1"/>
</dbReference>
<dbReference type="PANTHER" id="PTHR11339">
    <property type="entry name" value="EXTRACELLULAR MATRIX GLYCOPROTEIN RELATED"/>
    <property type="match status" value="1"/>
</dbReference>
<evidence type="ECO:0000259" key="3">
    <source>
        <dbReference type="PROSITE" id="PS51233"/>
    </source>
</evidence>
<dbReference type="InterPro" id="IPR014853">
    <property type="entry name" value="VWF/SSPO/ZAN-like_Cys-rich_dom"/>
</dbReference>
<evidence type="ECO:0000256" key="2">
    <source>
        <dbReference type="ARBA" id="ARBA00023180"/>
    </source>
</evidence>
<gene>
    <name evidence="4" type="ORF">NEMVEDRAFT_v1g102645</name>
</gene>
<dbReference type="SMART" id="SM00832">
    <property type="entry name" value="C8"/>
    <property type="match status" value="1"/>
</dbReference>
<dbReference type="AlphaFoldDB" id="A7S313"/>
<evidence type="ECO:0000313" key="4">
    <source>
        <dbReference type="EMBL" id="EDO41877.1"/>
    </source>
</evidence>
<dbReference type="STRING" id="45351.A7S313"/>
<proteinExistence type="predicted"/>
<dbReference type="EMBL" id="DS469571">
    <property type="protein sequence ID" value="EDO41877.1"/>
    <property type="molecule type" value="Genomic_DNA"/>
</dbReference>
<keyword evidence="2" id="KW-0325">Glycoprotein</keyword>
<dbReference type="Pfam" id="PF00094">
    <property type="entry name" value="VWD"/>
    <property type="match status" value="1"/>
</dbReference>
<sequence>MHIGCGQVFCKSGCVCPVGSVLDDFGRCILETECPCHHNGKSYKTDDVIRRDCNTCTCVRNTWECTKKRCRATCTAFGDPHYKTFDGRLYSFQGGCNYVMSTDKCPGSKLTLQSFRIDAENIPCGSAGVTCTKSVTVTLHDTIIHMVRGKAVPSVTKVSSLSPVHARYELVYAGLYVIIKAPFGLNVIWDRGTRLYIELSPDSQHWSKVCGLCGNFDGDMTNDYMAKNGITETSPYPFGDTWRARGDCTKTMEPIHPCKQNKHRESKSHAACAIIKSGTFKPCHISVDPDPYYERCRCVYDTCGCDSVGDCECTCEAIAAYAYECLAAGVVVKWRQDKCGK</sequence>
<dbReference type="InterPro" id="IPR001846">
    <property type="entry name" value="VWF_type-D"/>
</dbReference>
<dbReference type="InParanoid" id="A7S313"/>
<dbReference type="InterPro" id="IPR050780">
    <property type="entry name" value="Mucin_vWF_Thrombospondin_sf"/>
</dbReference>
<dbReference type="HOGENOM" id="CLU_051450_0_0_1"/>
<reference evidence="4 5" key="1">
    <citation type="journal article" date="2007" name="Science">
        <title>Sea anemone genome reveals ancestral eumetazoan gene repertoire and genomic organization.</title>
        <authorList>
            <person name="Putnam N.H."/>
            <person name="Srivastava M."/>
            <person name="Hellsten U."/>
            <person name="Dirks B."/>
            <person name="Chapman J."/>
            <person name="Salamov A."/>
            <person name="Terry A."/>
            <person name="Shapiro H."/>
            <person name="Lindquist E."/>
            <person name="Kapitonov V.V."/>
            <person name="Jurka J."/>
            <person name="Genikhovich G."/>
            <person name="Grigoriev I.V."/>
            <person name="Lucas S.M."/>
            <person name="Steele R.E."/>
            <person name="Finnerty J.R."/>
            <person name="Technau U."/>
            <person name="Martindale M.Q."/>
            <person name="Rokhsar D.S."/>
        </authorList>
    </citation>
    <scope>NUCLEOTIDE SEQUENCE [LARGE SCALE GENOMIC DNA]</scope>
    <source>
        <strain evidence="5">CH2 X CH6</strain>
    </source>
</reference>
<keyword evidence="5" id="KW-1185">Reference proteome</keyword>
<protein>
    <recommendedName>
        <fullName evidence="3">VWFD domain-containing protein</fullName>
    </recommendedName>
</protein>
<evidence type="ECO:0000313" key="5">
    <source>
        <dbReference type="Proteomes" id="UP000001593"/>
    </source>
</evidence>
<keyword evidence="1" id="KW-1015">Disulfide bond</keyword>
<organism evidence="4 5">
    <name type="scientific">Nematostella vectensis</name>
    <name type="common">Starlet sea anemone</name>
    <dbReference type="NCBI Taxonomy" id="45351"/>
    <lineage>
        <taxon>Eukaryota</taxon>
        <taxon>Metazoa</taxon>
        <taxon>Cnidaria</taxon>
        <taxon>Anthozoa</taxon>
        <taxon>Hexacorallia</taxon>
        <taxon>Actiniaria</taxon>
        <taxon>Edwardsiidae</taxon>
        <taxon>Nematostella</taxon>
    </lineage>
</organism>
<dbReference type="PROSITE" id="PS51233">
    <property type="entry name" value="VWFD"/>
    <property type="match status" value="1"/>
</dbReference>
<feature type="domain" description="VWFD" evidence="3">
    <location>
        <begin position="72"/>
        <end position="249"/>
    </location>
</feature>
<dbReference type="eggNOG" id="KOG1216">
    <property type="taxonomic scope" value="Eukaryota"/>
</dbReference>